<proteinExistence type="predicted"/>
<dbReference type="EMBL" id="KT001918">
    <property type="protein sequence ID" value="AKU44530.1"/>
    <property type="molecule type" value="Genomic_DNA"/>
</dbReference>
<dbReference type="RefSeq" id="YP_009194470.1">
    <property type="nucleotide sequence ID" value="NC_028750.1"/>
</dbReference>
<organism evidence="2 3">
    <name type="scientific">Klebsiella phage Matisse</name>
    <dbReference type="NCBI Taxonomy" id="1675607"/>
    <lineage>
        <taxon>Viruses</taxon>
        <taxon>Duplodnaviria</taxon>
        <taxon>Heunggongvirae</taxon>
        <taxon>Uroviricota</taxon>
        <taxon>Caudoviricetes</taxon>
        <taxon>Pantevenvirales</taxon>
        <taxon>Straboviridae</taxon>
        <taxon>Slopekvirus</taxon>
        <taxon>Slopekvirus matisse</taxon>
    </lineage>
</organism>
<reference evidence="2 3" key="1">
    <citation type="journal article" date="2015" name="Genome Announc.">
        <title>Complete Genome Sequence of Carbapenemase-Producing Klebsiella pneumoniae Myophage Matisse.</title>
        <authorList>
            <person name="Provasek V.E."/>
            <person name="Lessor L.E."/>
            <person name="Cahill J.L."/>
            <person name="Rasche E.S."/>
            <person name="Kuty Everett G.F."/>
        </authorList>
    </citation>
    <scope>NUCLEOTIDE SEQUENCE [LARGE SCALE GENOMIC DNA]</scope>
</reference>
<protein>
    <submittedName>
        <fullName evidence="2">Uncharacterized protein</fullName>
    </submittedName>
</protein>
<evidence type="ECO:0000313" key="3">
    <source>
        <dbReference type="Proteomes" id="UP000203408"/>
    </source>
</evidence>
<feature type="region of interest" description="Disordered" evidence="1">
    <location>
        <begin position="1"/>
        <end position="26"/>
    </location>
</feature>
<dbReference type="GeneID" id="26613409"/>
<dbReference type="KEGG" id="vg:26613409"/>
<feature type="compositionally biased region" description="Basic and acidic residues" evidence="1">
    <location>
        <begin position="8"/>
        <end position="26"/>
    </location>
</feature>
<accession>A0A0K1LQV8</accession>
<name>A0A0K1LQV8_9CAUD</name>
<evidence type="ECO:0000313" key="2">
    <source>
        <dbReference type="EMBL" id="AKU44530.1"/>
    </source>
</evidence>
<gene>
    <name evidence="2" type="ORF">CPT_Matisse226</name>
</gene>
<sequence>MIGYGEGITDRDERPDLLESDEHPDF</sequence>
<dbReference type="Proteomes" id="UP000203408">
    <property type="component" value="Segment"/>
</dbReference>
<keyword evidence="3" id="KW-1185">Reference proteome</keyword>
<evidence type="ECO:0000256" key="1">
    <source>
        <dbReference type="SAM" id="MobiDB-lite"/>
    </source>
</evidence>